<name>A0A0A9EPN4_ARUDO</name>
<reference evidence="1" key="2">
    <citation type="journal article" date="2015" name="Data Brief">
        <title>Shoot transcriptome of the giant reed, Arundo donax.</title>
        <authorList>
            <person name="Barrero R.A."/>
            <person name="Guerrero F.D."/>
            <person name="Moolhuijzen P."/>
            <person name="Goolsby J.A."/>
            <person name="Tidwell J."/>
            <person name="Bellgard S.E."/>
            <person name="Bellgard M.I."/>
        </authorList>
    </citation>
    <scope>NUCLEOTIDE SEQUENCE</scope>
    <source>
        <tissue evidence="1">Shoot tissue taken approximately 20 cm above the soil surface</tissue>
    </source>
</reference>
<evidence type="ECO:0000313" key="1">
    <source>
        <dbReference type="EMBL" id="JAE00964.1"/>
    </source>
</evidence>
<reference evidence="1" key="1">
    <citation type="submission" date="2014-09" db="EMBL/GenBank/DDBJ databases">
        <authorList>
            <person name="Magalhaes I.L.F."/>
            <person name="Oliveira U."/>
            <person name="Santos F.R."/>
            <person name="Vidigal T.H.D.A."/>
            <person name="Brescovit A.D."/>
            <person name="Santos A.J."/>
        </authorList>
    </citation>
    <scope>NUCLEOTIDE SEQUENCE</scope>
    <source>
        <tissue evidence="1">Shoot tissue taken approximately 20 cm above the soil surface</tissue>
    </source>
</reference>
<dbReference type="AlphaFoldDB" id="A0A0A9EPN4"/>
<dbReference type="EMBL" id="GBRH01196932">
    <property type="protein sequence ID" value="JAE00964.1"/>
    <property type="molecule type" value="Transcribed_RNA"/>
</dbReference>
<sequence>MCIQLCLQIEKKDSAIELQIRKFAPKKFNSYGGKQIIL</sequence>
<protein>
    <submittedName>
        <fullName evidence="1">Uncharacterized protein</fullName>
    </submittedName>
</protein>
<proteinExistence type="predicted"/>
<accession>A0A0A9EPN4</accession>
<organism evidence="1">
    <name type="scientific">Arundo donax</name>
    <name type="common">Giant reed</name>
    <name type="synonym">Donax arundinaceus</name>
    <dbReference type="NCBI Taxonomy" id="35708"/>
    <lineage>
        <taxon>Eukaryota</taxon>
        <taxon>Viridiplantae</taxon>
        <taxon>Streptophyta</taxon>
        <taxon>Embryophyta</taxon>
        <taxon>Tracheophyta</taxon>
        <taxon>Spermatophyta</taxon>
        <taxon>Magnoliopsida</taxon>
        <taxon>Liliopsida</taxon>
        <taxon>Poales</taxon>
        <taxon>Poaceae</taxon>
        <taxon>PACMAD clade</taxon>
        <taxon>Arundinoideae</taxon>
        <taxon>Arundineae</taxon>
        <taxon>Arundo</taxon>
    </lineage>
</organism>